<dbReference type="AlphaFoldDB" id="A0AAU9N680"/>
<gene>
    <name evidence="2" type="ORF">LVIROSA_LOCUS20802</name>
</gene>
<comment type="caution">
    <text evidence="2">The sequence shown here is derived from an EMBL/GenBank/DDBJ whole genome shotgun (WGS) entry which is preliminary data.</text>
</comment>
<sequence>MCQSENLVVLAALQRRFEEKVVACRSRYIMKGGNEDDGGGSPQQRQRRGISGSRSETPTTDVSVIVGGRRL</sequence>
<proteinExistence type="predicted"/>
<evidence type="ECO:0000256" key="1">
    <source>
        <dbReference type="SAM" id="MobiDB-lite"/>
    </source>
</evidence>
<accession>A0AAU9N680</accession>
<reference evidence="2 3" key="1">
    <citation type="submission" date="2022-01" db="EMBL/GenBank/DDBJ databases">
        <authorList>
            <person name="Xiong W."/>
            <person name="Schranz E."/>
        </authorList>
    </citation>
    <scope>NUCLEOTIDE SEQUENCE [LARGE SCALE GENOMIC DNA]</scope>
</reference>
<name>A0AAU9N680_9ASTR</name>
<feature type="region of interest" description="Disordered" evidence="1">
    <location>
        <begin position="31"/>
        <end position="71"/>
    </location>
</feature>
<protein>
    <submittedName>
        <fullName evidence="2">Uncharacterized protein</fullName>
    </submittedName>
</protein>
<evidence type="ECO:0000313" key="3">
    <source>
        <dbReference type="Proteomes" id="UP001157418"/>
    </source>
</evidence>
<evidence type="ECO:0000313" key="2">
    <source>
        <dbReference type="EMBL" id="CAH1434272.1"/>
    </source>
</evidence>
<organism evidence="2 3">
    <name type="scientific">Lactuca virosa</name>
    <dbReference type="NCBI Taxonomy" id="75947"/>
    <lineage>
        <taxon>Eukaryota</taxon>
        <taxon>Viridiplantae</taxon>
        <taxon>Streptophyta</taxon>
        <taxon>Embryophyta</taxon>
        <taxon>Tracheophyta</taxon>
        <taxon>Spermatophyta</taxon>
        <taxon>Magnoliopsida</taxon>
        <taxon>eudicotyledons</taxon>
        <taxon>Gunneridae</taxon>
        <taxon>Pentapetalae</taxon>
        <taxon>asterids</taxon>
        <taxon>campanulids</taxon>
        <taxon>Asterales</taxon>
        <taxon>Asteraceae</taxon>
        <taxon>Cichorioideae</taxon>
        <taxon>Cichorieae</taxon>
        <taxon>Lactucinae</taxon>
        <taxon>Lactuca</taxon>
    </lineage>
</organism>
<dbReference type="EMBL" id="CAKMRJ010003379">
    <property type="protein sequence ID" value="CAH1434272.1"/>
    <property type="molecule type" value="Genomic_DNA"/>
</dbReference>
<dbReference type="Proteomes" id="UP001157418">
    <property type="component" value="Unassembled WGS sequence"/>
</dbReference>
<keyword evidence="3" id="KW-1185">Reference proteome</keyword>